<dbReference type="AlphaFoldDB" id="A0A2J8Q6R2"/>
<feature type="non-terminal residue" evidence="6">
    <location>
        <position position="1"/>
    </location>
</feature>
<keyword evidence="3 5" id="KW-1133">Transmembrane helix</keyword>
<evidence type="ECO:0000256" key="5">
    <source>
        <dbReference type="SAM" id="Phobius"/>
    </source>
</evidence>
<dbReference type="InterPro" id="IPR050579">
    <property type="entry name" value="PMP-22/EMP/MP20-like"/>
</dbReference>
<evidence type="ECO:0000256" key="1">
    <source>
        <dbReference type="ARBA" id="ARBA00004141"/>
    </source>
</evidence>
<organism evidence="6 7">
    <name type="scientific">Pan troglodytes</name>
    <name type="common">Chimpanzee</name>
    <dbReference type="NCBI Taxonomy" id="9598"/>
    <lineage>
        <taxon>Eukaryota</taxon>
        <taxon>Metazoa</taxon>
        <taxon>Chordata</taxon>
        <taxon>Craniata</taxon>
        <taxon>Vertebrata</taxon>
        <taxon>Euteleostomi</taxon>
        <taxon>Mammalia</taxon>
        <taxon>Eutheria</taxon>
        <taxon>Euarchontoglires</taxon>
        <taxon>Primates</taxon>
        <taxon>Haplorrhini</taxon>
        <taxon>Catarrhini</taxon>
        <taxon>Hominidae</taxon>
        <taxon>Pan</taxon>
    </lineage>
</organism>
<comment type="caution">
    <text evidence="6">The sequence shown here is derived from an EMBL/GenBank/DDBJ whole genome shotgun (WGS) entry which is preliminary data.</text>
</comment>
<dbReference type="PANTHER" id="PTHR10671">
    <property type="entry name" value="EPITHELIAL MEMBRANE PROTEIN-RELATED"/>
    <property type="match status" value="1"/>
</dbReference>
<feature type="transmembrane region" description="Helical" evidence="5">
    <location>
        <begin position="15"/>
        <end position="35"/>
    </location>
</feature>
<gene>
    <name evidence="6" type="ORF">CK820_G0041719</name>
</gene>
<comment type="subcellular location">
    <subcellularLocation>
        <location evidence="1">Membrane</location>
        <topology evidence="1">Multi-pass membrane protein</topology>
    </subcellularLocation>
</comment>
<evidence type="ECO:0000256" key="2">
    <source>
        <dbReference type="ARBA" id="ARBA00022692"/>
    </source>
</evidence>
<keyword evidence="4 5" id="KW-0472">Membrane</keyword>
<proteinExistence type="predicted"/>
<evidence type="ECO:0000313" key="6">
    <source>
        <dbReference type="EMBL" id="PNI91959.1"/>
    </source>
</evidence>
<protein>
    <submittedName>
        <fullName evidence="6">NKG7 isoform 5</fullName>
    </submittedName>
</protein>
<dbReference type="Pfam" id="PF00822">
    <property type="entry name" value="PMP22_Claudin"/>
    <property type="match status" value="1"/>
</dbReference>
<evidence type="ECO:0000313" key="7">
    <source>
        <dbReference type="Proteomes" id="UP000236370"/>
    </source>
</evidence>
<dbReference type="PANTHER" id="PTHR10671:SF34">
    <property type="entry name" value="PROTEIN NKG7"/>
    <property type="match status" value="1"/>
</dbReference>
<dbReference type="EMBL" id="NBAG03000069">
    <property type="protein sequence ID" value="PNI91959.1"/>
    <property type="molecule type" value="Genomic_DNA"/>
</dbReference>
<evidence type="ECO:0000256" key="4">
    <source>
        <dbReference type="ARBA" id="ARBA00023136"/>
    </source>
</evidence>
<name>A0A2J8Q6R2_PANTR</name>
<evidence type="ECO:0000256" key="3">
    <source>
        <dbReference type="ARBA" id="ARBA00022989"/>
    </source>
</evidence>
<dbReference type="InterPro" id="IPR004031">
    <property type="entry name" value="PMP22/EMP/MP20/Claudin"/>
</dbReference>
<dbReference type="Gene3D" id="1.20.140.150">
    <property type="match status" value="1"/>
</dbReference>
<reference evidence="6 7" key="1">
    <citation type="submission" date="2017-12" db="EMBL/GenBank/DDBJ databases">
        <title>High-resolution comparative analysis of great ape genomes.</title>
        <authorList>
            <person name="Pollen A."/>
            <person name="Hastie A."/>
            <person name="Hormozdiari F."/>
            <person name="Dougherty M."/>
            <person name="Liu R."/>
            <person name="Chaisson M."/>
            <person name="Hoppe E."/>
            <person name="Hill C."/>
            <person name="Pang A."/>
            <person name="Hillier L."/>
            <person name="Baker C."/>
            <person name="Armstrong J."/>
            <person name="Shendure J."/>
            <person name="Paten B."/>
            <person name="Wilson R."/>
            <person name="Chao H."/>
            <person name="Schneider V."/>
            <person name="Ventura M."/>
            <person name="Kronenberg Z."/>
            <person name="Murali S."/>
            <person name="Gordon D."/>
            <person name="Cantsilieris S."/>
            <person name="Munson K."/>
            <person name="Nelson B."/>
            <person name="Raja A."/>
            <person name="Underwood J."/>
            <person name="Diekhans M."/>
            <person name="Fiddes I."/>
            <person name="Haussler D."/>
            <person name="Eichler E."/>
        </authorList>
    </citation>
    <scope>NUCLEOTIDE SEQUENCE [LARGE SCALE GENOMIC DNA]</scope>
    <source>
        <strain evidence="6">Yerkes chimp pedigree #C0471</strain>
    </source>
</reference>
<dbReference type="GO" id="GO:0016020">
    <property type="term" value="C:membrane"/>
    <property type="evidence" value="ECO:0007669"/>
    <property type="project" value="UniProtKB-SubCell"/>
</dbReference>
<accession>A0A2J8Q6R2</accession>
<feature type="transmembrane region" description="Helical" evidence="5">
    <location>
        <begin position="56"/>
        <end position="76"/>
    </location>
</feature>
<keyword evidence="2 5" id="KW-0812">Transmembrane</keyword>
<sequence length="88" mass="9348">WPTGHGDIISGHGPLVSTTAAFAAAISMAVAMAVYTSERWDQPPHPQIQTFFSWSFYLGWVSAILLLCTGALSLGAHCGGPRPGYETL</sequence>
<dbReference type="Proteomes" id="UP000236370">
    <property type="component" value="Unassembled WGS sequence"/>
</dbReference>